<name>A0A5C5Y261_9PLAN</name>
<dbReference type="Gene3D" id="3.30.70.100">
    <property type="match status" value="1"/>
</dbReference>
<dbReference type="Pfam" id="PF07876">
    <property type="entry name" value="Dabb"/>
    <property type="match status" value="1"/>
</dbReference>
<gene>
    <name evidence="2" type="ORF">Pan14r_15450</name>
</gene>
<protein>
    <submittedName>
        <fullName evidence="2">Stress responsive A/B Barrel Domain protein</fullName>
    </submittedName>
</protein>
<reference evidence="2 3" key="1">
    <citation type="submission" date="2019-02" db="EMBL/GenBank/DDBJ databases">
        <title>Deep-cultivation of Planctomycetes and their phenomic and genomic characterization uncovers novel biology.</title>
        <authorList>
            <person name="Wiegand S."/>
            <person name="Jogler M."/>
            <person name="Boedeker C."/>
            <person name="Pinto D."/>
            <person name="Vollmers J."/>
            <person name="Rivas-Marin E."/>
            <person name="Kohn T."/>
            <person name="Peeters S.H."/>
            <person name="Heuer A."/>
            <person name="Rast P."/>
            <person name="Oberbeckmann S."/>
            <person name="Bunk B."/>
            <person name="Jeske O."/>
            <person name="Meyerdierks A."/>
            <person name="Storesund J.E."/>
            <person name="Kallscheuer N."/>
            <person name="Luecker S."/>
            <person name="Lage O.M."/>
            <person name="Pohl T."/>
            <person name="Merkel B.J."/>
            <person name="Hornburger P."/>
            <person name="Mueller R.-W."/>
            <person name="Bruemmer F."/>
            <person name="Labrenz M."/>
            <person name="Spormann A.M."/>
            <person name="Op Den Camp H."/>
            <person name="Overmann J."/>
            <person name="Amann R."/>
            <person name="Jetten M.S.M."/>
            <person name="Mascher T."/>
            <person name="Medema M.H."/>
            <person name="Devos D.P."/>
            <person name="Kaster A.-K."/>
            <person name="Ovreas L."/>
            <person name="Rohde M."/>
            <person name="Galperin M.Y."/>
            <person name="Jogler C."/>
        </authorList>
    </citation>
    <scope>NUCLEOTIDE SEQUENCE [LARGE SCALE GENOMIC DNA]</scope>
    <source>
        <strain evidence="2 3">Pan14r</strain>
    </source>
</reference>
<feature type="domain" description="Stress-response A/B barrel" evidence="1">
    <location>
        <begin position="4"/>
        <end position="99"/>
    </location>
</feature>
<dbReference type="InterPro" id="IPR013097">
    <property type="entry name" value="Dabb"/>
</dbReference>
<sequence length="106" mass="12187">MARLAHHVFFTLKDRSEESVARLVAACQKYLGGHDGMVGFEVGTREADYQRPVNQDYDVSLYTVFVDRAAHDAYQQAERHLQFIAETKETWAEVRVFDSNLTEMSN</sequence>
<comment type="caution">
    <text evidence="2">The sequence shown here is derived from an EMBL/GenBank/DDBJ whole genome shotgun (WGS) entry which is preliminary data.</text>
</comment>
<dbReference type="AlphaFoldDB" id="A0A5C5Y261"/>
<dbReference type="InterPro" id="IPR011008">
    <property type="entry name" value="Dimeric_a/b-barrel"/>
</dbReference>
<organism evidence="2 3">
    <name type="scientific">Crateriforma conspicua</name>
    <dbReference type="NCBI Taxonomy" id="2527996"/>
    <lineage>
        <taxon>Bacteria</taxon>
        <taxon>Pseudomonadati</taxon>
        <taxon>Planctomycetota</taxon>
        <taxon>Planctomycetia</taxon>
        <taxon>Planctomycetales</taxon>
        <taxon>Planctomycetaceae</taxon>
        <taxon>Crateriforma</taxon>
    </lineage>
</organism>
<dbReference type="SMART" id="SM00886">
    <property type="entry name" value="Dabb"/>
    <property type="match status" value="1"/>
</dbReference>
<dbReference type="OrthoDB" id="8114960at2"/>
<proteinExistence type="predicted"/>
<dbReference type="PROSITE" id="PS51502">
    <property type="entry name" value="S_R_A_B_BARREL"/>
    <property type="match status" value="1"/>
</dbReference>
<dbReference type="Proteomes" id="UP000317238">
    <property type="component" value="Unassembled WGS sequence"/>
</dbReference>
<evidence type="ECO:0000259" key="1">
    <source>
        <dbReference type="PROSITE" id="PS51502"/>
    </source>
</evidence>
<evidence type="ECO:0000313" key="2">
    <source>
        <dbReference type="EMBL" id="TWT69260.1"/>
    </source>
</evidence>
<accession>A0A5C5Y261</accession>
<keyword evidence="3" id="KW-1185">Reference proteome</keyword>
<evidence type="ECO:0000313" key="3">
    <source>
        <dbReference type="Proteomes" id="UP000317238"/>
    </source>
</evidence>
<dbReference type="SUPFAM" id="SSF54909">
    <property type="entry name" value="Dimeric alpha+beta barrel"/>
    <property type="match status" value="1"/>
</dbReference>
<dbReference type="RefSeq" id="WP_145298914.1">
    <property type="nucleotide sequence ID" value="NZ_CP036319.1"/>
</dbReference>
<dbReference type="EMBL" id="SJPL01000001">
    <property type="protein sequence ID" value="TWT69260.1"/>
    <property type="molecule type" value="Genomic_DNA"/>
</dbReference>